<sequence length="394" mass="42427">MARPCTGSVGDVGCKGENDMNQEGLNPASRLDRLLPLLEADPSNLALLADAAATALEERRPETAAELLDRYRSRAPLPPKERNLAGLAALQMHDFEAAARHFAVLAEQGERDPGLLFNLAWSRAMLKEFDGALMLLDESVTVALPQAAMLQIQLLHESGNVDLAMEHARAALERHPEYPPLLAAVSVLAIDAEDVVLAEACARGAGAHPDALATLGTLTLGEERPAEAMTLFEQALAQNRQVPRAWVGLGLAKLLSGRGDEAADDIDRGAEMFGDHIGSWIASGWAYFVRQDLVTSRERFERALAIDETFAESHGSLAVLDVLDGRLDDARRRSDTALRLDRQCYSAALARTLLLAGGGNPEAAQRIFENALRQPLNDKGDTIGQALAKLGLGR</sequence>
<dbReference type="InterPro" id="IPR011990">
    <property type="entry name" value="TPR-like_helical_dom_sf"/>
</dbReference>
<evidence type="ECO:0000256" key="1">
    <source>
        <dbReference type="ARBA" id="ARBA00022737"/>
    </source>
</evidence>
<dbReference type="Proteomes" id="UP000241167">
    <property type="component" value="Unassembled WGS sequence"/>
</dbReference>
<evidence type="ECO:0000313" key="4">
    <source>
        <dbReference type="EMBL" id="PSJ42194.1"/>
    </source>
</evidence>
<organism evidence="4 5">
    <name type="scientific">Allosphingosinicella deserti</name>
    <dbReference type="NCBI Taxonomy" id="2116704"/>
    <lineage>
        <taxon>Bacteria</taxon>
        <taxon>Pseudomonadati</taxon>
        <taxon>Pseudomonadota</taxon>
        <taxon>Alphaproteobacteria</taxon>
        <taxon>Sphingomonadales</taxon>
        <taxon>Sphingomonadaceae</taxon>
        <taxon>Allosphingosinicella</taxon>
    </lineage>
</organism>
<dbReference type="PANTHER" id="PTHR45586">
    <property type="entry name" value="TPR REPEAT-CONTAINING PROTEIN PA4667"/>
    <property type="match status" value="1"/>
</dbReference>
<keyword evidence="5" id="KW-1185">Reference proteome</keyword>
<dbReference type="SMART" id="SM00028">
    <property type="entry name" value="TPR"/>
    <property type="match status" value="5"/>
</dbReference>
<dbReference type="Pfam" id="PF13432">
    <property type="entry name" value="TPR_16"/>
    <property type="match status" value="1"/>
</dbReference>
<dbReference type="AlphaFoldDB" id="A0A2P7QW65"/>
<evidence type="ECO:0000256" key="3">
    <source>
        <dbReference type="SAM" id="MobiDB-lite"/>
    </source>
</evidence>
<dbReference type="PANTHER" id="PTHR45586:SF1">
    <property type="entry name" value="LIPOPOLYSACCHARIDE ASSEMBLY PROTEIN B"/>
    <property type="match status" value="1"/>
</dbReference>
<dbReference type="SUPFAM" id="SSF48452">
    <property type="entry name" value="TPR-like"/>
    <property type="match status" value="1"/>
</dbReference>
<feature type="region of interest" description="Disordered" evidence="3">
    <location>
        <begin position="1"/>
        <end position="24"/>
    </location>
</feature>
<dbReference type="InterPro" id="IPR019734">
    <property type="entry name" value="TPR_rpt"/>
</dbReference>
<accession>A0A2P7QW65</accession>
<dbReference type="InterPro" id="IPR051012">
    <property type="entry name" value="CellSynth/LPSAsmb/PSIAsmb"/>
</dbReference>
<keyword evidence="2" id="KW-0802">TPR repeat</keyword>
<name>A0A2P7QW65_9SPHN</name>
<gene>
    <name evidence="4" type="ORF">C7I55_08140</name>
</gene>
<keyword evidence="1" id="KW-0677">Repeat</keyword>
<evidence type="ECO:0000256" key="2">
    <source>
        <dbReference type="ARBA" id="ARBA00022803"/>
    </source>
</evidence>
<proteinExistence type="predicted"/>
<protein>
    <submittedName>
        <fullName evidence="4">Uncharacterized protein</fullName>
    </submittedName>
</protein>
<dbReference type="Gene3D" id="1.25.40.10">
    <property type="entry name" value="Tetratricopeptide repeat domain"/>
    <property type="match status" value="1"/>
</dbReference>
<evidence type="ECO:0000313" key="5">
    <source>
        <dbReference type="Proteomes" id="UP000241167"/>
    </source>
</evidence>
<dbReference type="EMBL" id="PXYI01000002">
    <property type="protein sequence ID" value="PSJ42194.1"/>
    <property type="molecule type" value="Genomic_DNA"/>
</dbReference>
<dbReference type="Pfam" id="PF14559">
    <property type="entry name" value="TPR_19"/>
    <property type="match status" value="1"/>
</dbReference>
<comment type="caution">
    <text evidence="4">The sequence shown here is derived from an EMBL/GenBank/DDBJ whole genome shotgun (WGS) entry which is preliminary data.</text>
</comment>
<reference evidence="4 5" key="1">
    <citation type="submission" date="2018-03" db="EMBL/GenBank/DDBJ databases">
        <title>The draft genome of Sphingosinicella sp. GL-C-18.</title>
        <authorList>
            <person name="Liu L."/>
            <person name="Li L."/>
            <person name="Liang L."/>
            <person name="Zhang X."/>
            <person name="Wang T."/>
        </authorList>
    </citation>
    <scope>NUCLEOTIDE SEQUENCE [LARGE SCALE GENOMIC DNA]</scope>
    <source>
        <strain evidence="4 5">GL-C-18</strain>
    </source>
</reference>